<dbReference type="InterPro" id="IPR001054">
    <property type="entry name" value="A/G_cyclase"/>
</dbReference>
<protein>
    <submittedName>
        <fullName evidence="3">Adenylate/guanylate cyclase domain-containing protein</fullName>
    </submittedName>
</protein>
<dbReference type="GO" id="GO:0009190">
    <property type="term" value="P:cyclic nucleotide biosynthetic process"/>
    <property type="evidence" value="ECO:0007669"/>
    <property type="project" value="InterPro"/>
</dbReference>
<name>A0A7C3VR44_9CYAN</name>
<proteinExistence type="inferred from homology"/>
<evidence type="ECO:0000256" key="1">
    <source>
        <dbReference type="ARBA" id="ARBA00005381"/>
    </source>
</evidence>
<evidence type="ECO:0000313" key="3">
    <source>
        <dbReference type="EMBL" id="HGF99954.1"/>
    </source>
</evidence>
<evidence type="ECO:0000259" key="2">
    <source>
        <dbReference type="PROSITE" id="PS50125"/>
    </source>
</evidence>
<comment type="caution">
    <text evidence="3">The sequence shown here is derived from an EMBL/GenBank/DDBJ whole genome shotgun (WGS) entry which is preliminary data.</text>
</comment>
<dbReference type="GO" id="GO:0004016">
    <property type="term" value="F:adenylate cyclase activity"/>
    <property type="evidence" value="ECO:0007669"/>
    <property type="project" value="UniProtKB-ARBA"/>
</dbReference>
<accession>A0A7C3VR44</accession>
<dbReference type="InterPro" id="IPR050697">
    <property type="entry name" value="Adenylyl/Guanylyl_Cyclase_3/4"/>
</dbReference>
<dbReference type="InterPro" id="IPR029787">
    <property type="entry name" value="Nucleotide_cyclase"/>
</dbReference>
<dbReference type="GO" id="GO:0035556">
    <property type="term" value="P:intracellular signal transduction"/>
    <property type="evidence" value="ECO:0007669"/>
    <property type="project" value="InterPro"/>
</dbReference>
<sequence length="291" mass="33101">MGLDRQSASIDRTVTNIDAAKLGLEPKEVSVLFSDIYGYRRLTRNLESTEVAYLLNEYFQSMVDAVYKSKNTFEKQIELACIRNSLIVVFGAPEYLANHPWVSLQTAVEMTQQLAEFNSRRQGGNQPPIKMGIGINSGTILSDQIGSGRRMAFTAIGDSVSLGYYLEGISKQYGCEIVLSENTYRACAEKIWVRELDLVRMRNDYTPVPIYEFLGWRSEPISQQKQQLIEHYDKARKYYMNRQFPIALGEFATVLELDSNDKPSALHLKRCQKLLKEPPADDWDGVTDLAE</sequence>
<dbReference type="EMBL" id="DSPX01000043">
    <property type="protein sequence ID" value="HGF99954.1"/>
    <property type="molecule type" value="Genomic_DNA"/>
</dbReference>
<gene>
    <name evidence="3" type="ORF">ENR15_04645</name>
</gene>
<dbReference type="Gene3D" id="3.30.70.1230">
    <property type="entry name" value="Nucleotide cyclase"/>
    <property type="match status" value="1"/>
</dbReference>
<dbReference type="CDD" id="cd07302">
    <property type="entry name" value="CHD"/>
    <property type="match status" value="1"/>
</dbReference>
<dbReference type="PANTHER" id="PTHR43081:SF1">
    <property type="entry name" value="ADENYLATE CYCLASE, TERMINAL-DIFFERENTIATION SPECIFIC"/>
    <property type="match status" value="1"/>
</dbReference>
<organism evidence="3">
    <name type="scientific">Planktothricoides sp. SpSt-374</name>
    <dbReference type="NCBI Taxonomy" id="2282167"/>
    <lineage>
        <taxon>Bacteria</taxon>
        <taxon>Bacillati</taxon>
        <taxon>Cyanobacteriota</taxon>
        <taxon>Cyanophyceae</taxon>
        <taxon>Oscillatoriophycideae</taxon>
        <taxon>Oscillatoriales</taxon>
        <taxon>Oscillatoriaceae</taxon>
        <taxon>Planktothricoides</taxon>
    </lineage>
</organism>
<dbReference type="PANTHER" id="PTHR43081">
    <property type="entry name" value="ADENYLATE CYCLASE, TERMINAL-DIFFERENTIATION SPECIFIC-RELATED"/>
    <property type="match status" value="1"/>
</dbReference>
<feature type="domain" description="Guanylate cyclase" evidence="2">
    <location>
        <begin position="30"/>
        <end position="167"/>
    </location>
</feature>
<reference evidence="3" key="1">
    <citation type="journal article" date="2020" name="mSystems">
        <title>Genome- and Community-Level Interaction Insights into Carbon Utilization and Element Cycling Functions of Hydrothermarchaeota in Hydrothermal Sediment.</title>
        <authorList>
            <person name="Zhou Z."/>
            <person name="Liu Y."/>
            <person name="Xu W."/>
            <person name="Pan J."/>
            <person name="Luo Z.H."/>
            <person name="Li M."/>
        </authorList>
    </citation>
    <scope>NUCLEOTIDE SEQUENCE [LARGE SCALE GENOMIC DNA]</scope>
    <source>
        <strain evidence="3">SpSt-374</strain>
    </source>
</reference>
<comment type="similarity">
    <text evidence="1">Belongs to the adenylyl cyclase class-3 family.</text>
</comment>
<dbReference type="Pfam" id="PF00211">
    <property type="entry name" value="Guanylate_cyc"/>
    <property type="match status" value="1"/>
</dbReference>
<dbReference type="SUPFAM" id="SSF55073">
    <property type="entry name" value="Nucleotide cyclase"/>
    <property type="match status" value="1"/>
</dbReference>
<dbReference type="PROSITE" id="PS50125">
    <property type="entry name" value="GUANYLATE_CYCLASE_2"/>
    <property type="match status" value="1"/>
</dbReference>
<dbReference type="AlphaFoldDB" id="A0A7C3VR44"/>